<evidence type="ECO:0000256" key="5">
    <source>
        <dbReference type="ARBA" id="ARBA00022723"/>
    </source>
</evidence>
<dbReference type="PANTHER" id="PTHR22937:SF224">
    <property type="entry name" value="E3 UBIQUITIN-PROTEIN LIGASE MBR1-RELATED"/>
    <property type="match status" value="1"/>
</dbReference>
<dbReference type="PROSITE" id="PS50089">
    <property type="entry name" value="ZF_RING_2"/>
    <property type="match status" value="1"/>
</dbReference>
<dbReference type="SMART" id="SM00184">
    <property type="entry name" value="RING"/>
    <property type="match status" value="1"/>
</dbReference>
<dbReference type="Gene3D" id="3.30.40.10">
    <property type="entry name" value="Zinc/RING finger domain, C3HC4 (zinc finger)"/>
    <property type="match status" value="1"/>
</dbReference>
<protein>
    <recommendedName>
        <fullName evidence="3">RING-type E3 ubiquitin transferase</fullName>
        <ecNumber evidence="3">2.3.2.27</ecNumber>
    </recommendedName>
</protein>
<evidence type="ECO:0000256" key="4">
    <source>
        <dbReference type="ARBA" id="ARBA00022679"/>
    </source>
</evidence>
<evidence type="ECO:0000256" key="7">
    <source>
        <dbReference type="ARBA" id="ARBA00022786"/>
    </source>
</evidence>
<dbReference type="FunFam" id="3.30.40.10:FF:000309">
    <property type="entry name" value="E3 ubiquitin-protein ligase MBR2"/>
    <property type="match status" value="1"/>
</dbReference>
<feature type="domain" description="RING-type" evidence="11">
    <location>
        <begin position="679"/>
        <end position="720"/>
    </location>
</feature>
<dbReference type="Pfam" id="PF13639">
    <property type="entry name" value="zf-RING_2"/>
    <property type="match status" value="1"/>
</dbReference>
<evidence type="ECO:0000256" key="6">
    <source>
        <dbReference type="ARBA" id="ARBA00022771"/>
    </source>
</evidence>
<evidence type="ECO:0000256" key="3">
    <source>
        <dbReference type="ARBA" id="ARBA00012483"/>
    </source>
</evidence>
<name>A0AAV7DT71_ARIFI</name>
<dbReference type="GO" id="GO:0008270">
    <property type="term" value="F:zinc ion binding"/>
    <property type="evidence" value="ECO:0007669"/>
    <property type="project" value="UniProtKB-KW"/>
</dbReference>
<feature type="compositionally biased region" description="Polar residues" evidence="10">
    <location>
        <begin position="60"/>
        <end position="73"/>
    </location>
</feature>
<keyword evidence="4" id="KW-0808">Transferase</keyword>
<dbReference type="GO" id="GO:0010228">
    <property type="term" value="P:vegetative to reproductive phase transition of meristem"/>
    <property type="evidence" value="ECO:0007669"/>
    <property type="project" value="UniProtKB-ARBA"/>
</dbReference>
<evidence type="ECO:0000259" key="11">
    <source>
        <dbReference type="PROSITE" id="PS50089"/>
    </source>
</evidence>
<keyword evidence="8" id="KW-0862">Zinc</keyword>
<gene>
    <name evidence="12" type="ORF">H6P81_020015</name>
</gene>
<feature type="compositionally biased region" description="Low complexity" evidence="10">
    <location>
        <begin position="533"/>
        <end position="542"/>
    </location>
</feature>
<proteinExistence type="predicted"/>
<feature type="compositionally biased region" description="Polar residues" evidence="10">
    <location>
        <begin position="1"/>
        <end position="12"/>
    </location>
</feature>
<feature type="region of interest" description="Disordered" evidence="10">
    <location>
        <begin position="1"/>
        <end position="28"/>
    </location>
</feature>
<dbReference type="PANTHER" id="PTHR22937">
    <property type="entry name" value="E3 UBIQUITIN-PROTEIN LIGASE RNF165"/>
    <property type="match status" value="1"/>
</dbReference>
<feature type="compositionally biased region" description="Polar residues" evidence="10">
    <location>
        <begin position="261"/>
        <end position="281"/>
    </location>
</feature>
<keyword evidence="6 9" id="KW-0863">Zinc-finger</keyword>
<feature type="region of interest" description="Disordered" evidence="10">
    <location>
        <begin position="259"/>
        <end position="281"/>
    </location>
</feature>
<evidence type="ECO:0000256" key="1">
    <source>
        <dbReference type="ARBA" id="ARBA00000900"/>
    </source>
</evidence>
<dbReference type="AlphaFoldDB" id="A0AAV7DT71"/>
<dbReference type="EC" id="2.3.2.27" evidence="3"/>
<feature type="compositionally biased region" description="Polar residues" evidence="10">
    <location>
        <begin position="509"/>
        <end position="520"/>
    </location>
</feature>
<dbReference type="InterPro" id="IPR001841">
    <property type="entry name" value="Znf_RING"/>
</dbReference>
<sequence>MQSQRSTIQSFPETFEFDHGSSSNNTGVDQSHYWNNVLNPVESRNLPDFLLPPSDTTAAYTSSIGHSNDSLPSWNLGGPTSGDQTRSHSSHEDAKVEQSWPDSFTTRPGPLRLEERRFDSSNVLSLESVNINLNTNQVAGGSWFSQGSSSSDLLQNTNLNAGLVGNGAQVMEPHPYKPGGSQAEHVPHSIGALDPCASASGTTVDYLAEAGEGRQPGPVDGRRLSCKRKALDGGSGQSSLGASPSLLQRAECSAWHPVSARHNTGSSLSISNGPVEQSSSVNPHEELLNQRLGSGMRTLVTPDNRPASLTVGENSQRNFRVRINPGQQQDTTVPNSLWVAGGSVNPMRAPVWSSHQISRVPPFNHLMESRAAGTAAASTSTASAPHLPTYPRSLNPYSLHGANSSRVGSLSSSPVISGERAATFREEVNSRTIPRSISEHPMFVPATDVRSLSNGNVNVPANVASSSRASSSAGGIHPVSGVTWIAQHGPPSHHPRRLSEIVRRSLFPTSDSGAQSSSFPTVGPPGPNSREMLLSSGSSHHGSNQHSYLRSALWMDRQGDGVLGVPLSLRTLAAAPEGRSRLATEIRNVLDLVRRGENIRFEDVVILDQSVFYGVADLHDRHRDMRLDVDNMSYEELLALEERIGNVSTGLTEETVLKCLKQRTYAAVSIGDSQDVEPCCICQEEYVVGEQLGSLDCGHDFHSACVKQWLLLKNLCPICKTTGLVI</sequence>
<keyword evidence="5" id="KW-0479">Metal-binding</keyword>
<dbReference type="GO" id="GO:0061630">
    <property type="term" value="F:ubiquitin protein ligase activity"/>
    <property type="evidence" value="ECO:0007669"/>
    <property type="project" value="UniProtKB-EC"/>
</dbReference>
<dbReference type="InterPro" id="IPR013083">
    <property type="entry name" value="Znf_RING/FYVE/PHD"/>
</dbReference>
<organism evidence="12 13">
    <name type="scientific">Aristolochia fimbriata</name>
    <name type="common">White veined hardy Dutchman's pipe vine</name>
    <dbReference type="NCBI Taxonomy" id="158543"/>
    <lineage>
        <taxon>Eukaryota</taxon>
        <taxon>Viridiplantae</taxon>
        <taxon>Streptophyta</taxon>
        <taxon>Embryophyta</taxon>
        <taxon>Tracheophyta</taxon>
        <taxon>Spermatophyta</taxon>
        <taxon>Magnoliopsida</taxon>
        <taxon>Magnoliidae</taxon>
        <taxon>Piperales</taxon>
        <taxon>Aristolochiaceae</taxon>
        <taxon>Aristolochia</taxon>
    </lineage>
</organism>
<keyword evidence="13" id="KW-1185">Reference proteome</keyword>
<reference evidence="12 13" key="1">
    <citation type="submission" date="2021-07" db="EMBL/GenBank/DDBJ databases">
        <title>The Aristolochia fimbriata genome: insights into angiosperm evolution, floral development and chemical biosynthesis.</title>
        <authorList>
            <person name="Jiao Y."/>
        </authorList>
    </citation>
    <scope>NUCLEOTIDE SEQUENCE [LARGE SCALE GENOMIC DNA]</scope>
    <source>
        <strain evidence="12">IBCAS-2021</strain>
        <tissue evidence="12">Leaf</tissue>
    </source>
</reference>
<dbReference type="InterPro" id="IPR045191">
    <property type="entry name" value="MBR1/2-like"/>
</dbReference>
<evidence type="ECO:0000313" key="13">
    <source>
        <dbReference type="Proteomes" id="UP000825729"/>
    </source>
</evidence>
<feature type="region of interest" description="Disordered" evidence="10">
    <location>
        <begin position="60"/>
        <end position="111"/>
    </location>
</feature>
<evidence type="ECO:0000256" key="10">
    <source>
        <dbReference type="SAM" id="MobiDB-lite"/>
    </source>
</evidence>
<comment type="catalytic activity">
    <reaction evidence="1">
        <text>S-ubiquitinyl-[E2 ubiquitin-conjugating enzyme]-L-cysteine + [acceptor protein]-L-lysine = [E2 ubiquitin-conjugating enzyme]-L-cysteine + N(6)-ubiquitinyl-[acceptor protein]-L-lysine.</text>
        <dbReference type="EC" id="2.3.2.27"/>
    </reaction>
</comment>
<evidence type="ECO:0000256" key="2">
    <source>
        <dbReference type="ARBA" id="ARBA00004906"/>
    </source>
</evidence>
<dbReference type="GO" id="GO:0043161">
    <property type="term" value="P:proteasome-mediated ubiquitin-dependent protein catabolic process"/>
    <property type="evidence" value="ECO:0007669"/>
    <property type="project" value="UniProtKB-ARBA"/>
</dbReference>
<feature type="region of interest" description="Disordered" evidence="10">
    <location>
        <begin position="210"/>
        <end position="242"/>
    </location>
</feature>
<dbReference type="EMBL" id="JAINDJ010000008">
    <property type="protein sequence ID" value="KAG9439850.1"/>
    <property type="molecule type" value="Genomic_DNA"/>
</dbReference>
<feature type="compositionally biased region" description="Basic and acidic residues" evidence="10">
    <location>
        <begin position="85"/>
        <end position="96"/>
    </location>
</feature>
<dbReference type="SUPFAM" id="SSF57850">
    <property type="entry name" value="RING/U-box"/>
    <property type="match status" value="1"/>
</dbReference>
<evidence type="ECO:0000256" key="8">
    <source>
        <dbReference type="ARBA" id="ARBA00022833"/>
    </source>
</evidence>
<dbReference type="Proteomes" id="UP000825729">
    <property type="component" value="Unassembled WGS sequence"/>
</dbReference>
<comment type="pathway">
    <text evidence="2">Protein modification; protein ubiquitination.</text>
</comment>
<evidence type="ECO:0000313" key="12">
    <source>
        <dbReference type="EMBL" id="KAG9439850.1"/>
    </source>
</evidence>
<comment type="caution">
    <text evidence="12">The sequence shown here is derived from an EMBL/GenBank/DDBJ whole genome shotgun (WGS) entry which is preliminary data.</text>
</comment>
<accession>A0AAV7DT71</accession>
<evidence type="ECO:0000256" key="9">
    <source>
        <dbReference type="PROSITE-ProRule" id="PRU00175"/>
    </source>
</evidence>
<feature type="region of interest" description="Disordered" evidence="10">
    <location>
        <begin position="509"/>
        <end position="543"/>
    </location>
</feature>
<keyword evidence="7" id="KW-0833">Ubl conjugation pathway</keyword>